<feature type="signal peptide" evidence="1">
    <location>
        <begin position="1"/>
        <end position="18"/>
    </location>
</feature>
<gene>
    <name evidence="2" type="ORF">PVAP13_1NG043908</name>
</gene>
<sequence>MNLNVLLFLFICSKIMLCSCPYLQRKQHLPYSRMSQDIAPAINMLESHMFTFAHISGEHSIKQYTICLLLIALYDMGTDKVRTLIEFQVTLVGNKILPGRRNN</sequence>
<dbReference type="Proteomes" id="UP000823388">
    <property type="component" value="Chromosome 1N"/>
</dbReference>
<dbReference type="AlphaFoldDB" id="A0A8T0WQZ9"/>
<evidence type="ECO:0008006" key="4">
    <source>
        <dbReference type="Google" id="ProtNLM"/>
    </source>
</evidence>
<protein>
    <recommendedName>
        <fullName evidence="4">Secreted protein</fullName>
    </recommendedName>
</protein>
<feature type="chain" id="PRO_5035929180" description="Secreted protein" evidence="1">
    <location>
        <begin position="19"/>
        <end position="103"/>
    </location>
</feature>
<dbReference type="EMBL" id="CM029038">
    <property type="protein sequence ID" value="KAG2648196.1"/>
    <property type="molecule type" value="Genomic_DNA"/>
</dbReference>
<keyword evidence="3" id="KW-1185">Reference proteome</keyword>
<accession>A0A8T0WQZ9</accession>
<evidence type="ECO:0000256" key="1">
    <source>
        <dbReference type="SAM" id="SignalP"/>
    </source>
</evidence>
<keyword evidence="1" id="KW-0732">Signal</keyword>
<evidence type="ECO:0000313" key="3">
    <source>
        <dbReference type="Proteomes" id="UP000823388"/>
    </source>
</evidence>
<organism evidence="2 3">
    <name type="scientific">Panicum virgatum</name>
    <name type="common">Blackwell switchgrass</name>
    <dbReference type="NCBI Taxonomy" id="38727"/>
    <lineage>
        <taxon>Eukaryota</taxon>
        <taxon>Viridiplantae</taxon>
        <taxon>Streptophyta</taxon>
        <taxon>Embryophyta</taxon>
        <taxon>Tracheophyta</taxon>
        <taxon>Spermatophyta</taxon>
        <taxon>Magnoliopsida</taxon>
        <taxon>Liliopsida</taxon>
        <taxon>Poales</taxon>
        <taxon>Poaceae</taxon>
        <taxon>PACMAD clade</taxon>
        <taxon>Panicoideae</taxon>
        <taxon>Panicodae</taxon>
        <taxon>Paniceae</taxon>
        <taxon>Panicinae</taxon>
        <taxon>Panicum</taxon>
        <taxon>Panicum sect. Hiantes</taxon>
    </lineage>
</organism>
<evidence type="ECO:0000313" key="2">
    <source>
        <dbReference type="EMBL" id="KAG2648196.1"/>
    </source>
</evidence>
<name>A0A8T0WQZ9_PANVG</name>
<comment type="caution">
    <text evidence="2">The sequence shown here is derived from an EMBL/GenBank/DDBJ whole genome shotgun (WGS) entry which is preliminary data.</text>
</comment>
<proteinExistence type="predicted"/>
<reference evidence="2" key="1">
    <citation type="submission" date="2020-05" db="EMBL/GenBank/DDBJ databases">
        <title>WGS assembly of Panicum virgatum.</title>
        <authorList>
            <person name="Lovell J.T."/>
            <person name="Jenkins J."/>
            <person name="Shu S."/>
            <person name="Juenger T.E."/>
            <person name="Schmutz J."/>
        </authorList>
    </citation>
    <scope>NUCLEOTIDE SEQUENCE</scope>
    <source>
        <strain evidence="2">AP13</strain>
    </source>
</reference>